<dbReference type="PANTHER" id="PTHR42085">
    <property type="entry name" value="F-BOX DOMAIN-CONTAINING PROTEIN"/>
    <property type="match status" value="1"/>
</dbReference>
<dbReference type="OrthoDB" id="3637109at2759"/>
<dbReference type="Proteomes" id="UP001056384">
    <property type="component" value="Chromosome 12"/>
</dbReference>
<organism evidence="1 2">
    <name type="scientific">Septoria linicola</name>
    <dbReference type="NCBI Taxonomy" id="215465"/>
    <lineage>
        <taxon>Eukaryota</taxon>
        <taxon>Fungi</taxon>
        <taxon>Dikarya</taxon>
        <taxon>Ascomycota</taxon>
        <taxon>Pezizomycotina</taxon>
        <taxon>Dothideomycetes</taxon>
        <taxon>Dothideomycetidae</taxon>
        <taxon>Mycosphaerellales</taxon>
        <taxon>Mycosphaerellaceae</taxon>
        <taxon>Septoria</taxon>
    </lineage>
</organism>
<name>A0A9Q9B656_9PEZI</name>
<evidence type="ECO:0000313" key="1">
    <source>
        <dbReference type="EMBL" id="USW58945.1"/>
    </source>
</evidence>
<protein>
    <submittedName>
        <fullName evidence="1">Uncharacterized protein</fullName>
    </submittedName>
</protein>
<dbReference type="PANTHER" id="PTHR42085:SF2">
    <property type="entry name" value="F-BOX DOMAIN-CONTAINING PROTEIN"/>
    <property type="match status" value="1"/>
</dbReference>
<dbReference type="InterPro" id="IPR038883">
    <property type="entry name" value="AN11006-like"/>
</dbReference>
<sequence>MASTKRKKGKGFLDLLAELRNRIYGMTVMDINVPNSVIETEVHRCGIGPSCVARCYLGPGKAASCPRRLTVHLLRASRQVNKEATPILYGYYRFFFVTARHADLWTMAIGDQIKYVRKVFLDAVYRDMWRRRIAAQDANFTSWLQHLQKAYSLESMTLGLKADKSGPYRAEDIAVYLLPVLKGLRQRRHDRGDMSDVVNIIHSESVFNGNLEEITAFVDTIKKELRALLGGAEAAT</sequence>
<reference evidence="1" key="1">
    <citation type="submission" date="2022-06" db="EMBL/GenBank/DDBJ databases">
        <title>Complete genome sequences of two strains of the flax pathogen Septoria linicola.</title>
        <authorList>
            <person name="Lapalu N."/>
            <person name="Simon A."/>
            <person name="Demenou B."/>
            <person name="Paumier D."/>
            <person name="Guillot M.-P."/>
            <person name="Gout L."/>
            <person name="Valade R."/>
        </authorList>
    </citation>
    <scope>NUCLEOTIDE SEQUENCE</scope>
    <source>
        <strain evidence="1">SE15195</strain>
    </source>
</reference>
<gene>
    <name evidence="1" type="ORF">Slin15195_G122640</name>
</gene>
<accession>A0A9Q9B656</accession>
<dbReference type="AlphaFoldDB" id="A0A9Q9B656"/>
<evidence type="ECO:0000313" key="2">
    <source>
        <dbReference type="Proteomes" id="UP001056384"/>
    </source>
</evidence>
<keyword evidence="2" id="KW-1185">Reference proteome</keyword>
<dbReference type="EMBL" id="CP099429">
    <property type="protein sequence ID" value="USW58945.1"/>
    <property type="molecule type" value="Genomic_DNA"/>
</dbReference>
<proteinExistence type="predicted"/>